<proteinExistence type="predicted"/>
<reference evidence="1" key="1">
    <citation type="submission" date="2021-01" db="EMBL/GenBank/DDBJ databases">
        <authorList>
            <person name="Corre E."/>
            <person name="Pelletier E."/>
            <person name="Niang G."/>
            <person name="Scheremetjew M."/>
            <person name="Finn R."/>
            <person name="Kale V."/>
            <person name="Holt S."/>
            <person name="Cochrane G."/>
            <person name="Meng A."/>
            <person name="Brown T."/>
            <person name="Cohen L."/>
        </authorList>
    </citation>
    <scope>NUCLEOTIDE SEQUENCE</scope>
    <source>
        <strain evidence="1">CCMP3105</strain>
    </source>
</reference>
<protein>
    <submittedName>
        <fullName evidence="1">Uncharacterized protein</fullName>
    </submittedName>
</protein>
<accession>A0A7S4RHY5</accession>
<dbReference type="EMBL" id="HBNR01051031">
    <property type="protein sequence ID" value="CAE4615046.1"/>
    <property type="molecule type" value="Transcribed_RNA"/>
</dbReference>
<sequence>MIDMVWGKNVGTAAGLGGATPKGLYLASYGGGDAIRVHPAVVSLLLRREGQHGHQPLWLNPAEVHAAAVQAHACVLAVPEEDRVPRVPAALPAALAWSSQLLVCVLDCDPAGAEGAVTCNLMAQGWLSDDELQAEQRQGISRWPLVGIFSPVGLEPPEPSGDPANAGFGGSLAPTDQHAHLVVESLELDGHHVELADWHVGGDTGRLAVGAAGGCGCVALVDLDAARVLECLLVVAPKVAAASLSGLAPGPEEEASVEAVLAALKALIPDVPGLPALSVPANAAKPAE</sequence>
<dbReference type="AlphaFoldDB" id="A0A7S4RHY5"/>
<organism evidence="1">
    <name type="scientific">Alexandrium monilatum</name>
    <dbReference type="NCBI Taxonomy" id="311494"/>
    <lineage>
        <taxon>Eukaryota</taxon>
        <taxon>Sar</taxon>
        <taxon>Alveolata</taxon>
        <taxon>Dinophyceae</taxon>
        <taxon>Gonyaulacales</taxon>
        <taxon>Pyrocystaceae</taxon>
        <taxon>Alexandrium</taxon>
    </lineage>
</organism>
<evidence type="ECO:0000313" key="1">
    <source>
        <dbReference type="EMBL" id="CAE4615046.1"/>
    </source>
</evidence>
<name>A0A7S4RHY5_9DINO</name>
<gene>
    <name evidence="1" type="ORF">AMON00008_LOCUS35721</name>
</gene>